<reference evidence="2" key="1">
    <citation type="journal article" date="2019" name="Int. J. Syst. Evol. Microbiol.">
        <title>The Global Catalogue of Microorganisms (GCM) 10K type strain sequencing project: providing services to taxonomists for standard genome sequencing and annotation.</title>
        <authorList>
            <consortium name="The Broad Institute Genomics Platform"/>
            <consortium name="The Broad Institute Genome Sequencing Center for Infectious Disease"/>
            <person name="Wu L."/>
            <person name="Ma J."/>
        </authorList>
    </citation>
    <scope>NUCLEOTIDE SEQUENCE [LARGE SCALE GENOMIC DNA]</scope>
    <source>
        <strain evidence="2">CECT 8570</strain>
    </source>
</reference>
<organism evidence="1 2">
    <name type="scientific">Simiduia curdlanivorans</name>
    <dbReference type="NCBI Taxonomy" id="1492769"/>
    <lineage>
        <taxon>Bacteria</taxon>
        <taxon>Pseudomonadati</taxon>
        <taxon>Pseudomonadota</taxon>
        <taxon>Gammaproteobacteria</taxon>
        <taxon>Cellvibrionales</taxon>
        <taxon>Cellvibrionaceae</taxon>
        <taxon>Simiduia</taxon>
    </lineage>
</organism>
<proteinExistence type="predicted"/>
<sequence length="165" mass="18662">MATQQAPRIGDILLERQWVKADDLARASRTQKLTHAPLGEILLQQASINKHQLARALRWQRFIRMALVVGTCSTSLSQPAFGSEAQRITDQMVDSFQSSASSPQVKNRRSSDRLLSNSLKQSLGTPAWTLLQGEYAAGVNRYTEGMRYKANWSEDDFTIEVRYQF</sequence>
<dbReference type="InterPro" id="IPR037257">
    <property type="entry name" value="T2SS_E_N_sf"/>
</dbReference>
<dbReference type="Proteomes" id="UP001595840">
    <property type="component" value="Unassembled WGS sequence"/>
</dbReference>
<evidence type="ECO:0000313" key="2">
    <source>
        <dbReference type="Proteomes" id="UP001595840"/>
    </source>
</evidence>
<dbReference type="SUPFAM" id="SSF160246">
    <property type="entry name" value="EspE N-terminal domain-like"/>
    <property type="match status" value="1"/>
</dbReference>
<keyword evidence="2" id="KW-1185">Reference proteome</keyword>
<comment type="caution">
    <text evidence="1">The sequence shown here is derived from an EMBL/GenBank/DDBJ whole genome shotgun (WGS) entry which is preliminary data.</text>
</comment>
<accession>A0ABV8V4Q6</accession>
<dbReference type="RefSeq" id="WP_290260708.1">
    <property type="nucleotide sequence ID" value="NZ_JAUFQG010000004.1"/>
</dbReference>
<name>A0ABV8V4Q6_9GAMM</name>
<evidence type="ECO:0000313" key="1">
    <source>
        <dbReference type="EMBL" id="MFC4362833.1"/>
    </source>
</evidence>
<gene>
    <name evidence="1" type="ORF">ACFOX3_11010</name>
</gene>
<dbReference type="EMBL" id="JBHSCX010000011">
    <property type="protein sequence ID" value="MFC4362833.1"/>
    <property type="molecule type" value="Genomic_DNA"/>
</dbReference>
<protein>
    <submittedName>
        <fullName evidence="1">Uncharacterized protein</fullName>
    </submittedName>
</protein>